<comment type="caution">
    <text evidence="6">The sequence shown here is derived from an EMBL/GenBank/DDBJ whole genome shotgun (WGS) entry which is preliminary data.</text>
</comment>
<organism evidence="6 7">
    <name type="scientific">Coniophora puteana (strain RWD-64-598)</name>
    <name type="common">Brown rot fungus</name>
    <dbReference type="NCBI Taxonomy" id="741705"/>
    <lineage>
        <taxon>Eukaryota</taxon>
        <taxon>Fungi</taxon>
        <taxon>Dikarya</taxon>
        <taxon>Basidiomycota</taxon>
        <taxon>Agaricomycotina</taxon>
        <taxon>Agaricomycetes</taxon>
        <taxon>Agaricomycetidae</taxon>
        <taxon>Boletales</taxon>
        <taxon>Coniophorineae</taxon>
        <taxon>Coniophoraceae</taxon>
        <taxon>Coniophora</taxon>
    </lineage>
</organism>
<evidence type="ECO:0000256" key="2">
    <source>
        <dbReference type="ARBA" id="ARBA00022737"/>
    </source>
</evidence>
<feature type="repeat" description="WD" evidence="3">
    <location>
        <begin position="513"/>
        <end position="554"/>
    </location>
</feature>
<evidence type="ECO:0000256" key="1">
    <source>
        <dbReference type="ARBA" id="ARBA00022574"/>
    </source>
</evidence>
<dbReference type="PROSITE" id="PS50082">
    <property type="entry name" value="WD_REPEATS_2"/>
    <property type="match status" value="4"/>
</dbReference>
<gene>
    <name evidence="6" type="ORF">CONPUDRAFT_167289</name>
</gene>
<evidence type="ECO:0000313" key="6">
    <source>
        <dbReference type="EMBL" id="EIW78236.1"/>
    </source>
</evidence>
<dbReference type="Pfam" id="PF07676">
    <property type="entry name" value="PD40"/>
    <property type="match status" value="1"/>
</dbReference>
<keyword evidence="2" id="KW-0677">Repeat</keyword>
<dbReference type="SUPFAM" id="SSF82171">
    <property type="entry name" value="DPP6 N-terminal domain-like"/>
    <property type="match status" value="1"/>
</dbReference>
<feature type="region of interest" description="Disordered" evidence="4">
    <location>
        <begin position="682"/>
        <end position="714"/>
    </location>
</feature>
<dbReference type="InterPro" id="IPR001680">
    <property type="entry name" value="WD40_rpt"/>
</dbReference>
<sequence>MLRHTTEPQPFAGHTRDVTCIEYSPDGQLLATGTSDGHIHLWDSQNGKLFWLLTPALPVHSISFSPSGRHFAAICKHTRENKACVFVWDLMKDRNNEAVDRTETAYEGERVAGAESYGVRFSWDGKVIAVMTSRRVVLQDTSTGKVVKDVAEATEKRRFEALLAFSSDDRSVLYAYRDQAVAFGAPLEVRAFDLILKQDTSVHLSIPFARFNAPHVSSPDGTLLAGVASAEGIHIWSSTRGPLNGPLIGHDDETTCMCFSADAAWVIDGSDAKTICVWDTSTGKLALGPLRNRSQHEIRVLACSPLKERIACVDASNNVNIWDVKSGKIALSSLPIPALHRAQQGRVEAIHWLPDGRHFMSSGRDDNYICVWDAETGRMSNELLSQGGCYVALSPDGTLLAAGSSRRGGNVILLDPATGKQHGSPLMATYNWTRKLSFSASGSVLAVLFEKSSSLYLVHDVLGNRTIRSIQDTGIISDVAFSPDGQSFAYTTQNDGKIRICDVRMMAATAELTSGRSDLNHSLSFSPDGLHLLSASEQGHIGVWNLATRQVQGLSIPLVRTRQTSYSPDGKTFLRIWRNHELDAGVELFNVTNGSQVWKLEEQRLVTTFAFAPQGDRVAIGLENGSMKVYDIATGKMILPRGDGQSAMEEDKKEETSKREAAVDDVDDDSLMNMPAAFSNATRARLRASTDPQLSHARAQNTQRATTQDTNRPRLGLVARLTSRFLGPPTAPGSGKEHHRWPRAMRLVSVAKSKTFIAAAGDSTNPRGQRSQTRADDDVSISSTSSESQQQETTVPDRALEIQDRSSSVVSDHGCWDTIKFCTCWR</sequence>
<dbReference type="GeneID" id="19205736"/>
<dbReference type="Pfam" id="PF12894">
    <property type="entry name" value="ANAPC4_WD40"/>
    <property type="match status" value="1"/>
</dbReference>
<feature type="compositionally biased region" description="Low complexity" evidence="4">
    <location>
        <begin position="782"/>
        <end position="794"/>
    </location>
</feature>
<dbReference type="Gene3D" id="2.130.10.10">
    <property type="entry name" value="YVTN repeat-like/Quinoprotein amine dehydrogenase"/>
    <property type="match status" value="5"/>
</dbReference>
<dbReference type="Proteomes" id="UP000053558">
    <property type="component" value="Unassembled WGS sequence"/>
</dbReference>
<feature type="compositionally biased region" description="Polar residues" evidence="4">
    <location>
        <begin position="690"/>
        <end position="710"/>
    </location>
</feature>
<protein>
    <submittedName>
        <fullName evidence="6">YVTN repeat-like/Quino protein amine dehydrogenase</fullName>
    </submittedName>
</protein>
<dbReference type="InterPro" id="IPR011047">
    <property type="entry name" value="Quinoprotein_ADH-like_sf"/>
</dbReference>
<keyword evidence="1 3" id="KW-0853">WD repeat</keyword>
<dbReference type="InterPro" id="IPR015943">
    <property type="entry name" value="WD40/YVTN_repeat-like_dom_sf"/>
</dbReference>
<dbReference type="InterPro" id="IPR019775">
    <property type="entry name" value="WD40_repeat_CS"/>
</dbReference>
<reference evidence="7" key="1">
    <citation type="journal article" date="2012" name="Science">
        <title>The Paleozoic origin of enzymatic lignin decomposition reconstructed from 31 fungal genomes.</title>
        <authorList>
            <person name="Floudas D."/>
            <person name="Binder M."/>
            <person name="Riley R."/>
            <person name="Barry K."/>
            <person name="Blanchette R.A."/>
            <person name="Henrissat B."/>
            <person name="Martinez A.T."/>
            <person name="Otillar R."/>
            <person name="Spatafora J.W."/>
            <person name="Yadav J.S."/>
            <person name="Aerts A."/>
            <person name="Benoit I."/>
            <person name="Boyd A."/>
            <person name="Carlson A."/>
            <person name="Copeland A."/>
            <person name="Coutinho P.M."/>
            <person name="de Vries R.P."/>
            <person name="Ferreira P."/>
            <person name="Findley K."/>
            <person name="Foster B."/>
            <person name="Gaskell J."/>
            <person name="Glotzer D."/>
            <person name="Gorecki P."/>
            <person name="Heitman J."/>
            <person name="Hesse C."/>
            <person name="Hori C."/>
            <person name="Igarashi K."/>
            <person name="Jurgens J.A."/>
            <person name="Kallen N."/>
            <person name="Kersten P."/>
            <person name="Kohler A."/>
            <person name="Kuees U."/>
            <person name="Kumar T.K.A."/>
            <person name="Kuo A."/>
            <person name="LaButti K."/>
            <person name="Larrondo L.F."/>
            <person name="Lindquist E."/>
            <person name="Ling A."/>
            <person name="Lombard V."/>
            <person name="Lucas S."/>
            <person name="Lundell T."/>
            <person name="Martin R."/>
            <person name="McLaughlin D.J."/>
            <person name="Morgenstern I."/>
            <person name="Morin E."/>
            <person name="Murat C."/>
            <person name="Nagy L.G."/>
            <person name="Nolan M."/>
            <person name="Ohm R.A."/>
            <person name="Patyshakuliyeva A."/>
            <person name="Rokas A."/>
            <person name="Ruiz-Duenas F.J."/>
            <person name="Sabat G."/>
            <person name="Salamov A."/>
            <person name="Samejima M."/>
            <person name="Schmutz J."/>
            <person name="Slot J.C."/>
            <person name="St John F."/>
            <person name="Stenlid J."/>
            <person name="Sun H."/>
            <person name="Sun S."/>
            <person name="Syed K."/>
            <person name="Tsang A."/>
            <person name="Wiebenga A."/>
            <person name="Young D."/>
            <person name="Pisabarro A."/>
            <person name="Eastwood D.C."/>
            <person name="Martin F."/>
            <person name="Cullen D."/>
            <person name="Grigoriev I.V."/>
            <person name="Hibbett D.S."/>
        </authorList>
    </citation>
    <scope>NUCLEOTIDE SEQUENCE [LARGE SCALE GENOMIC DNA]</scope>
    <source>
        <strain evidence="7">RWD-64-598 SS2</strain>
    </source>
</reference>
<evidence type="ECO:0000256" key="3">
    <source>
        <dbReference type="PROSITE-ProRule" id="PRU00221"/>
    </source>
</evidence>
<feature type="region of interest" description="Disordered" evidence="4">
    <location>
        <begin position="641"/>
        <end position="662"/>
    </location>
</feature>
<dbReference type="SMART" id="SM00320">
    <property type="entry name" value="WD40"/>
    <property type="match status" value="9"/>
</dbReference>
<accession>A0A5M3MGV6</accession>
<evidence type="ECO:0000313" key="7">
    <source>
        <dbReference type="Proteomes" id="UP000053558"/>
    </source>
</evidence>
<dbReference type="RefSeq" id="XP_007771309.1">
    <property type="nucleotide sequence ID" value="XM_007773119.1"/>
</dbReference>
<evidence type="ECO:0000259" key="5">
    <source>
        <dbReference type="Pfam" id="PF12894"/>
    </source>
</evidence>
<dbReference type="KEGG" id="cput:CONPUDRAFT_167289"/>
<dbReference type="Pfam" id="PF00400">
    <property type="entry name" value="WD40"/>
    <property type="match status" value="4"/>
</dbReference>
<dbReference type="EMBL" id="JH711582">
    <property type="protein sequence ID" value="EIW78236.1"/>
    <property type="molecule type" value="Genomic_DNA"/>
</dbReference>
<name>A0A5M3MGV6_CONPW</name>
<feature type="repeat" description="WD" evidence="3">
    <location>
        <begin position="247"/>
        <end position="288"/>
    </location>
</feature>
<feature type="repeat" description="WD" evidence="3">
    <location>
        <begin position="11"/>
        <end position="52"/>
    </location>
</feature>
<dbReference type="InterPro" id="IPR011659">
    <property type="entry name" value="WD40"/>
</dbReference>
<dbReference type="PROSITE" id="PS50294">
    <property type="entry name" value="WD_REPEATS_REGION"/>
    <property type="match status" value="1"/>
</dbReference>
<dbReference type="SUPFAM" id="SSF50998">
    <property type="entry name" value="Quinoprotein alcohol dehydrogenase-like"/>
    <property type="match status" value="1"/>
</dbReference>
<dbReference type="AlphaFoldDB" id="A0A5M3MGV6"/>
<dbReference type="PROSITE" id="PS00678">
    <property type="entry name" value="WD_REPEATS_1"/>
    <property type="match status" value="2"/>
</dbReference>
<feature type="domain" description="Anaphase-promoting complex subunit 4-like WD40" evidence="5">
    <location>
        <begin position="592"/>
        <end position="638"/>
    </location>
</feature>
<keyword evidence="7" id="KW-1185">Reference proteome</keyword>
<feature type="compositionally biased region" description="Polar residues" evidence="4">
    <location>
        <begin position="762"/>
        <end position="772"/>
    </location>
</feature>
<dbReference type="PANTHER" id="PTHR19879">
    <property type="entry name" value="TRANSCRIPTION INITIATION FACTOR TFIID"/>
    <property type="match status" value="1"/>
</dbReference>
<feature type="repeat" description="WD" evidence="3">
    <location>
        <begin position="340"/>
        <end position="382"/>
    </location>
</feature>
<proteinExistence type="predicted"/>
<feature type="compositionally biased region" description="Basic and acidic residues" evidence="4">
    <location>
        <begin position="649"/>
        <end position="662"/>
    </location>
</feature>
<dbReference type="PANTHER" id="PTHR19879:SF9">
    <property type="entry name" value="TRANSCRIPTION INITIATION FACTOR TFIID SUBUNIT 5"/>
    <property type="match status" value="1"/>
</dbReference>
<evidence type="ECO:0000256" key="4">
    <source>
        <dbReference type="SAM" id="MobiDB-lite"/>
    </source>
</evidence>
<dbReference type="InterPro" id="IPR024977">
    <property type="entry name" value="Apc4-like_WD40_dom"/>
</dbReference>
<feature type="region of interest" description="Disordered" evidence="4">
    <location>
        <begin position="758"/>
        <end position="801"/>
    </location>
</feature>